<evidence type="ECO:0008006" key="4">
    <source>
        <dbReference type="Google" id="ProtNLM"/>
    </source>
</evidence>
<reference evidence="2 3" key="1">
    <citation type="submission" date="2018-10" db="EMBL/GenBank/DDBJ databases">
        <title>Genomic Encyclopedia of Archaeal and Bacterial Type Strains, Phase II (KMG-II): from individual species to whole genera.</title>
        <authorList>
            <person name="Goeker M."/>
        </authorList>
    </citation>
    <scope>NUCLEOTIDE SEQUENCE [LARGE SCALE GENOMIC DNA]</scope>
    <source>
        <strain evidence="2 3">DSM 18602</strain>
    </source>
</reference>
<keyword evidence="1" id="KW-0732">Signal</keyword>
<dbReference type="OrthoDB" id="9837329at2"/>
<dbReference type="Proteomes" id="UP000268007">
    <property type="component" value="Unassembled WGS sequence"/>
</dbReference>
<organism evidence="2 3">
    <name type="scientific">Mucilaginibacter gracilis</name>
    <dbReference type="NCBI Taxonomy" id="423350"/>
    <lineage>
        <taxon>Bacteria</taxon>
        <taxon>Pseudomonadati</taxon>
        <taxon>Bacteroidota</taxon>
        <taxon>Sphingobacteriia</taxon>
        <taxon>Sphingobacteriales</taxon>
        <taxon>Sphingobacteriaceae</taxon>
        <taxon>Mucilaginibacter</taxon>
    </lineage>
</organism>
<comment type="caution">
    <text evidence="2">The sequence shown here is derived from an EMBL/GenBank/DDBJ whole genome shotgun (WGS) entry which is preliminary data.</text>
</comment>
<feature type="signal peptide" evidence="1">
    <location>
        <begin position="1"/>
        <end position="17"/>
    </location>
</feature>
<feature type="chain" id="PRO_5019744964" description="Outer membrane protein with beta-barrel domain" evidence="1">
    <location>
        <begin position="18"/>
        <end position="280"/>
    </location>
</feature>
<evidence type="ECO:0000256" key="1">
    <source>
        <dbReference type="SAM" id="SignalP"/>
    </source>
</evidence>
<dbReference type="AlphaFoldDB" id="A0A495IZZ5"/>
<protein>
    <recommendedName>
        <fullName evidence="4">Outer membrane protein with beta-barrel domain</fullName>
    </recommendedName>
</protein>
<evidence type="ECO:0000313" key="3">
    <source>
        <dbReference type="Proteomes" id="UP000268007"/>
    </source>
</evidence>
<evidence type="ECO:0000313" key="2">
    <source>
        <dbReference type="EMBL" id="RKR82093.1"/>
    </source>
</evidence>
<sequence length="280" mass="30699">MKFILIGFCLFSLTAKAQMSARSFVPFSKGSSGGAAAPAYAGTNDFDATKLPTFGLYGIGNTNTETFNNINSSGKLSGYIRPFKGTLGAWKVPAFIDVNFGFNVNAANTDSLLVNTVLFPDAGKNSFSGSIVFNIALGKNPDYYLISPFFEFATKTVSGRKTDSARTFYTINSTYGVNFQYLYVDADDKVSFTISPYLASVNIPDPGTKDYKYLFTSNESSPLKTTINSWGVKCTFQYNYFQIFADLRTVKGTEAELPVPGYRGFHPNIGIIFNAEIFEK</sequence>
<keyword evidence="3" id="KW-1185">Reference proteome</keyword>
<dbReference type="EMBL" id="RBKU01000001">
    <property type="protein sequence ID" value="RKR82093.1"/>
    <property type="molecule type" value="Genomic_DNA"/>
</dbReference>
<name>A0A495IZZ5_9SPHI</name>
<proteinExistence type="predicted"/>
<dbReference type="RefSeq" id="WP_147425615.1">
    <property type="nucleotide sequence ID" value="NZ_RBKU01000001.1"/>
</dbReference>
<accession>A0A495IZZ5</accession>
<gene>
    <name evidence="2" type="ORF">BDD43_2260</name>
</gene>